<feature type="compositionally biased region" description="Basic and acidic residues" evidence="14">
    <location>
        <begin position="1106"/>
        <end position="1115"/>
    </location>
</feature>
<evidence type="ECO:0000256" key="5">
    <source>
        <dbReference type="ARBA" id="ARBA00022729"/>
    </source>
</evidence>
<keyword evidence="8" id="KW-0325">Glycoprotein</keyword>
<dbReference type="GO" id="GO:0019838">
    <property type="term" value="F:growth factor binding"/>
    <property type="evidence" value="ECO:0007669"/>
    <property type="project" value="UniProtKB-KW"/>
</dbReference>
<feature type="domain" description="TB" evidence="17">
    <location>
        <begin position="344"/>
        <end position="396"/>
    </location>
</feature>
<keyword evidence="3" id="KW-0272">Extracellular matrix</keyword>
<dbReference type="FunFam" id="2.10.25.10:FF:000115">
    <property type="entry name" value="latent-transforming growth factor beta-binding protein 4 isoform X2"/>
    <property type="match status" value="1"/>
</dbReference>
<feature type="compositionally biased region" description="Polar residues" evidence="14">
    <location>
        <begin position="424"/>
        <end position="437"/>
    </location>
</feature>
<dbReference type="PANTHER" id="PTHR24034:SF43">
    <property type="entry name" value="LATENT-TRANSFORMING GROWTH FACTOR BETA-BINDING PROTEIN 4"/>
    <property type="match status" value="1"/>
</dbReference>
<evidence type="ECO:0000256" key="7">
    <source>
        <dbReference type="ARBA" id="ARBA00023157"/>
    </source>
</evidence>
<keyword evidence="4 13" id="KW-0245">EGF-like domain</keyword>
<dbReference type="InterPro" id="IPR017878">
    <property type="entry name" value="TB_dom"/>
</dbReference>
<feature type="domain" description="EGF-like" evidence="16">
    <location>
        <begin position="522"/>
        <end position="559"/>
    </location>
</feature>
<comment type="subcellular location">
    <subcellularLocation>
        <location evidence="1">Secreted</location>
        <location evidence="1">Extracellular space</location>
        <location evidence="1">Extracellular matrix</location>
    </subcellularLocation>
</comment>
<feature type="signal peptide" evidence="15">
    <location>
        <begin position="1"/>
        <end position="27"/>
    </location>
</feature>
<feature type="domain" description="EGF-like" evidence="16">
    <location>
        <begin position="603"/>
        <end position="644"/>
    </location>
</feature>
<protein>
    <recommendedName>
        <fullName evidence="12">Latent-transforming growth factor beta-binding protein 4</fullName>
    </recommendedName>
</protein>
<dbReference type="FunFam" id="2.10.25.10:FF:000046">
    <property type="entry name" value="Latent-transforming growth factor beta-binding protein 1 isoform x2"/>
    <property type="match status" value="1"/>
</dbReference>
<dbReference type="FunFam" id="2.10.25.10:FF:000056">
    <property type="entry name" value="Latent-transforming growth factor beta-binding protein 3 isoform 2"/>
    <property type="match status" value="1"/>
</dbReference>
<feature type="domain" description="EGF-like" evidence="16">
    <location>
        <begin position="147"/>
        <end position="179"/>
    </location>
</feature>
<feature type="region of interest" description="Disordered" evidence="14">
    <location>
        <begin position="411"/>
        <end position="475"/>
    </location>
</feature>
<evidence type="ECO:0000256" key="1">
    <source>
        <dbReference type="ARBA" id="ARBA00004498"/>
    </source>
</evidence>
<dbReference type="GO" id="GO:0031012">
    <property type="term" value="C:extracellular matrix"/>
    <property type="evidence" value="ECO:0007669"/>
    <property type="project" value="UniProtKB-ARBA"/>
</dbReference>
<feature type="domain" description="TB" evidence="17">
    <location>
        <begin position="234"/>
        <end position="264"/>
    </location>
</feature>
<dbReference type="PANTHER" id="PTHR24034">
    <property type="entry name" value="EGF-LIKE DOMAIN-CONTAINING PROTEIN"/>
    <property type="match status" value="1"/>
</dbReference>
<comment type="caution">
    <text evidence="18">The sequence shown here is derived from an EMBL/GenBank/DDBJ whole genome shotgun (WGS) entry which is preliminary data.</text>
</comment>
<feature type="domain" description="EGF-like" evidence="16">
    <location>
        <begin position="561"/>
        <end position="598"/>
    </location>
</feature>
<dbReference type="FunFam" id="2.10.25.10:FF:000539">
    <property type="entry name" value="Latent transforming growth factor beta binding protein 4"/>
    <property type="match status" value="1"/>
</dbReference>
<evidence type="ECO:0000256" key="2">
    <source>
        <dbReference type="ARBA" id="ARBA00022525"/>
    </source>
</evidence>
<dbReference type="Proteomes" id="UP000236370">
    <property type="component" value="Unassembled WGS sequence"/>
</dbReference>
<dbReference type="GO" id="GO:0005509">
    <property type="term" value="F:calcium ion binding"/>
    <property type="evidence" value="ECO:0007669"/>
    <property type="project" value="InterPro"/>
</dbReference>
<evidence type="ECO:0000256" key="15">
    <source>
        <dbReference type="SAM" id="SignalP"/>
    </source>
</evidence>
<evidence type="ECO:0000256" key="10">
    <source>
        <dbReference type="ARBA" id="ARBA00038081"/>
    </source>
</evidence>
<evidence type="ECO:0000256" key="3">
    <source>
        <dbReference type="ARBA" id="ARBA00022530"/>
    </source>
</evidence>
<dbReference type="InterPro" id="IPR049883">
    <property type="entry name" value="NOTCH1_EGF-like"/>
</dbReference>
<evidence type="ECO:0000256" key="8">
    <source>
        <dbReference type="ARBA" id="ARBA00023180"/>
    </source>
</evidence>
<reference evidence="18 19" key="1">
    <citation type="submission" date="2017-12" db="EMBL/GenBank/DDBJ databases">
        <title>High-resolution comparative analysis of great ape genomes.</title>
        <authorList>
            <person name="Pollen A."/>
            <person name="Hastie A."/>
            <person name="Hormozdiari F."/>
            <person name="Dougherty M."/>
            <person name="Liu R."/>
            <person name="Chaisson M."/>
            <person name="Hoppe E."/>
            <person name="Hill C."/>
            <person name="Pang A."/>
            <person name="Hillier L."/>
            <person name="Baker C."/>
            <person name="Armstrong J."/>
            <person name="Shendure J."/>
            <person name="Paten B."/>
            <person name="Wilson R."/>
            <person name="Chao H."/>
            <person name="Schneider V."/>
            <person name="Ventura M."/>
            <person name="Kronenberg Z."/>
            <person name="Murali S."/>
            <person name="Gordon D."/>
            <person name="Cantsilieris S."/>
            <person name="Munson K."/>
            <person name="Nelson B."/>
            <person name="Raja A."/>
            <person name="Underwood J."/>
            <person name="Diekhans M."/>
            <person name="Fiddes I."/>
            <person name="Haussler D."/>
            <person name="Eichler E."/>
        </authorList>
    </citation>
    <scope>NUCLEOTIDE SEQUENCE [LARGE SCALE GENOMIC DNA]</scope>
    <source>
        <strain evidence="18">Yerkes chimp pedigree #C0471</strain>
    </source>
</reference>
<keyword evidence="6" id="KW-0677">Repeat</keyword>
<comment type="similarity">
    <text evidence="10">Belongs to the LTBP family.</text>
</comment>
<dbReference type="PROSITE" id="PS01186">
    <property type="entry name" value="EGF_2"/>
    <property type="match status" value="6"/>
</dbReference>
<dbReference type="InterPro" id="IPR000152">
    <property type="entry name" value="EGF-type_Asp/Asn_hydroxyl_site"/>
</dbReference>
<dbReference type="SUPFAM" id="SSF57184">
    <property type="entry name" value="Growth factor receptor domain"/>
    <property type="match status" value="4"/>
</dbReference>
<evidence type="ECO:0000256" key="14">
    <source>
        <dbReference type="SAM" id="MobiDB-lite"/>
    </source>
</evidence>
<keyword evidence="9" id="KW-0340">Growth factor binding</keyword>
<dbReference type="FunFam" id="2.10.25.10:FF:000343">
    <property type="entry name" value="latent-transforming growth factor beta-binding protein 4 isoform X1"/>
    <property type="match status" value="1"/>
</dbReference>
<feature type="disulfide bond" evidence="13">
    <location>
        <begin position="169"/>
        <end position="178"/>
    </location>
</feature>
<dbReference type="FunFam" id="2.10.25.10:FF:000197">
    <property type="entry name" value="latent-transforming growth factor beta-binding protein 4 isoform X1"/>
    <property type="match status" value="1"/>
</dbReference>
<dbReference type="PROSITE" id="PS00022">
    <property type="entry name" value="EGF_1"/>
    <property type="match status" value="2"/>
</dbReference>
<comment type="caution">
    <text evidence="13">Lacks conserved residue(s) required for the propagation of feature annotation.</text>
</comment>
<dbReference type="FunFam" id="3.90.290.10:FF:000001">
    <property type="entry name" value="Latent-transforming growth factor beta-binding protein 3 isoform 1"/>
    <property type="match status" value="1"/>
</dbReference>
<dbReference type="PROSITE" id="PS00010">
    <property type="entry name" value="ASX_HYDROXYL"/>
    <property type="match status" value="11"/>
</dbReference>
<feature type="domain" description="EGF-like" evidence="16">
    <location>
        <begin position="294"/>
        <end position="330"/>
    </location>
</feature>
<dbReference type="AlphaFoldDB" id="A0A2J8QG32"/>
<dbReference type="PROSITE" id="PS50026">
    <property type="entry name" value="EGF_3"/>
    <property type="match status" value="11"/>
</dbReference>
<evidence type="ECO:0000313" key="19">
    <source>
        <dbReference type="Proteomes" id="UP000236370"/>
    </source>
</evidence>
<dbReference type="CDD" id="cd00054">
    <property type="entry name" value="EGF_CA"/>
    <property type="match status" value="11"/>
</dbReference>
<keyword evidence="7 13" id="KW-1015">Disulfide bond</keyword>
<proteinExistence type="inferred from homology"/>
<feature type="disulfide bond" evidence="13">
    <location>
        <begin position="549"/>
        <end position="558"/>
    </location>
</feature>
<evidence type="ECO:0000256" key="11">
    <source>
        <dbReference type="ARBA" id="ARBA00064273"/>
    </source>
</evidence>
<evidence type="ECO:0000256" key="9">
    <source>
        <dbReference type="ARBA" id="ARBA00023183"/>
    </source>
</evidence>
<dbReference type="PROSITE" id="PS51364">
    <property type="entry name" value="TB"/>
    <property type="match status" value="2"/>
</dbReference>
<dbReference type="EMBL" id="NBAG03000039">
    <property type="protein sequence ID" value="PNI95211.1"/>
    <property type="molecule type" value="Genomic_DNA"/>
</dbReference>
<dbReference type="Gene3D" id="3.90.290.10">
    <property type="entry name" value="TGF-beta binding (TB) domain"/>
    <property type="match status" value="2"/>
</dbReference>
<dbReference type="SMART" id="SM00179">
    <property type="entry name" value="EGF_CA"/>
    <property type="match status" value="15"/>
</dbReference>
<feature type="domain" description="EGF-like" evidence="16">
    <location>
        <begin position="818"/>
        <end position="859"/>
    </location>
</feature>
<dbReference type="SUPFAM" id="SSF57196">
    <property type="entry name" value="EGF/Laminin"/>
    <property type="match status" value="5"/>
</dbReference>
<dbReference type="Pfam" id="PF00683">
    <property type="entry name" value="TB"/>
    <property type="match status" value="1"/>
</dbReference>
<dbReference type="PROSITE" id="PS01187">
    <property type="entry name" value="EGF_CA"/>
    <property type="match status" value="7"/>
</dbReference>
<feature type="domain" description="EGF-like" evidence="16">
    <location>
        <begin position="480"/>
        <end position="521"/>
    </location>
</feature>
<dbReference type="FunFam" id="2.10.25.10:FF:000679">
    <property type="entry name" value="Latent-transforming growth factor beta-binding protein 4"/>
    <property type="match status" value="1"/>
</dbReference>
<evidence type="ECO:0000259" key="16">
    <source>
        <dbReference type="PROSITE" id="PS50026"/>
    </source>
</evidence>
<dbReference type="Gene3D" id="2.10.25.10">
    <property type="entry name" value="Laminin"/>
    <property type="match status" value="16"/>
</dbReference>
<dbReference type="Pfam" id="PF07645">
    <property type="entry name" value="EGF_CA"/>
    <property type="match status" value="14"/>
</dbReference>
<evidence type="ECO:0000259" key="17">
    <source>
        <dbReference type="PROSITE" id="PS51364"/>
    </source>
</evidence>
<feature type="domain" description="EGF-like" evidence="16">
    <location>
        <begin position="689"/>
        <end position="729"/>
    </location>
</feature>
<gene>
    <name evidence="18" type="ORF">CK820_G0030473</name>
</gene>
<keyword evidence="2" id="KW-0964">Secreted</keyword>
<dbReference type="FunFam" id="2.10.25.10:FF:000017">
    <property type="entry name" value="latent-transforming growth factor beta-binding protein 4 isoform X1"/>
    <property type="match status" value="7"/>
</dbReference>
<dbReference type="InterPro" id="IPR009030">
    <property type="entry name" value="Growth_fac_rcpt_cys_sf"/>
</dbReference>
<dbReference type="SUPFAM" id="SSF57581">
    <property type="entry name" value="TB module/8-cys domain"/>
    <property type="match status" value="2"/>
</dbReference>
<sequence>MRRPGTSGRRPLLLVLLLPLFAAATSAASPSPSQVVEVPGVPSRPASVAVCRCCPGQTSRRSRCIRAFCRVRSCQPKKCAGPQRCLNPVPTVPSPSPSVRKRQVSLNWQPLTLQEARALLKRRRPRGPGGRGLLRRRPPQRAPAGKALVLCPLICHNGGVCVKPDRCLCPPDFAGKFCQLHSSGARPPAPAIPGLTRSVYTMPLANHRDDEHGVASMVSVHVEHPQEASVVVHQCASPLPGLRTQEVCCRGAGLAWGVHDCQLCSERLGNSERVSAPDGPCPTGFERVNGSCEDVDECATGGRCQHGECANTRGGYTCVCPDGFLLDSSRSSCISQHVISEAKGPCFRVLRDGGCSLPILRNITKQICCCSRVGKAWGRGCQLCPPFGSEGFREICPAGPGYHYSASDLRYNTRPLGQEPPRVSLSQPRTLPATSRPSAGFLPTHRLEPRPEPRPDPRPGPELPLPSIPAWTGPEIPESDVDECRRVPPPCAPGRCENSPGSFRCVCGPGFRAGQRAAECLDVDECTQSPGLCGRGACKNLPGSFRCVCPAGFRGSACEEDVDECAQEPPPCGPGRCDNTAGSFHCACPAGFRSRGPGAPCQDVDECARSPPPCTYGRCENTEGSFQCVCPMGFQPNAAGSECEDVDECSSGAPPCGPHGHCTNTEGSFRCSCAPGYRAPSGRPGPCADVDECSEEDLCQSGICTNTDGSFECICPPGHRAGPDLASCLDVDECRERGPALCGSQRCENSPGSYRCVRDCDPGYHAGPEGTCDDVDECQEYGPEICGAQRCENTPGSYRCTPACDPGYQPTPGGGCQDVDECRNRSFCGAHAVCQNLPGSFQCLCDQGYEGARDGRHCVDVNECETLQGVCGAALCENVEGSFLCVCPNSPEEFDPMTGRCVPPRTSADVDECQLFRDQVCKSGVCVNTAPGYSCYCSNGYYYHTQRLECIDNDECADEEPACEGGRCVNTVGSYHCTCEPPLVLDGSQRRCVSNESQSLDDFEALCNVLRPPAYSPPRPGGFGLPYEYGPDLGPPYQGLPYGPELYPPPVLPYDPYPPPPGPFARREAPYGAPRFDMPDFEDDGGPYGESEAPAPPGPGTRWPYRSRDTRRSFPEPEEPPEGGSYAGSLSEPYEELETEECGILDGCTNGRCVRVPEGFTCRCFDGYRLDVTRMACVDINECDEAEAASPLCVNARCLNTDGSFRCICRPGFAPTHQPHHCAPARPRA</sequence>
<dbReference type="InterPro" id="IPR050751">
    <property type="entry name" value="ECM_structural_protein"/>
</dbReference>
<dbReference type="InterPro" id="IPR001881">
    <property type="entry name" value="EGF-like_Ca-bd_dom"/>
</dbReference>
<evidence type="ECO:0000256" key="6">
    <source>
        <dbReference type="ARBA" id="ARBA00022737"/>
    </source>
</evidence>
<dbReference type="InterPro" id="IPR000742">
    <property type="entry name" value="EGF"/>
</dbReference>
<name>A0A2J8QG32_PANTR</name>
<feature type="domain" description="EGF-like" evidence="16">
    <location>
        <begin position="1179"/>
        <end position="1223"/>
    </location>
</feature>
<accession>A0A2J8QG32</accession>
<dbReference type="FunFam" id="3.90.290.10:FF:000017">
    <property type="entry name" value="latent-transforming growth factor beta-binding protein 4 isoform X2"/>
    <property type="match status" value="1"/>
</dbReference>
<feature type="compositionally biased region" description="Basic and acidic residues" evidence="14">
    <location>
        <begin position="445"/>
        <end position="459"/>
    </location>
</feature>
<evidence type="ECO:0000256" key="13">
    <source>
        <dbReference type="PROSITE-ProRule" id="PRU00076"/>
    </source>
</evidence>
<feature type="disulfide bond" evidence="13">
    <location>
        <begin position="151"/>
        <end position="161"/>
    </location>
</feature>
<evidence type="ECO:0000256" key="4">
    <source>
        <dbReference type="ARBA" id="ARBA00022536"/>
    </source>
</evidence>
<dbReference type="SMART" id="SM00181">
    <property type="entry name" value="EGF"/>
    <property type="match status" value="16"/>
</dbReference>
<feature type="domain" description="EGF-like" evidence="16">
    <location>
        <begin position="952"/>
        <end position="993"/>
    </location>
</feature>
<dbReference type="InterPro" id="IPR018097">
    <property type="entry name" value="EGF_Ca-bd_CS"/>
</dbReference>
<evidence type="ECO:0000256" key="12">
    <source>
        <dbReference type="ARBA" id="ARBA00072995"/>
    </source>
</evidence>
<feature type="region of interest" description="Disordered" evidence="14">
    <location>
        <begin position="1053"/>
        <end position="1132"/>
    </location>
</feature>
<dbReference type="InterPro" id="IPR036773">
    <property type="entry name" value="TB_dom_sf"/>
</dbReference>
<organism evidence="18 19">
    <name type="scientific">Pan troglodytes</name>
    <name type="common">Chimpanzee</name>
    <dbReference type="NCBI Taxonomy" id="9598"/>
    <lineage>
        <taxon>Eukaryota</taxon>
        <taxon>Metazoa</taxon>
        <taxon>Chordata</taxon>
        <taxon>Craniata</taxon>
        <taxon>Vertebrata</taxon>
        <taxon>Euteleostomi</taxon>
        <taxon>Mammalia</taxon>
        <taxon>Eutheria</taxon>
        <taxon>Euarchontoglires</taxon>
        <taxon>Primates</taxon>
        <taxon>Haplorrhini</taxon>
        <taxon>Catarrhini</taxon>
        <taxon>Hominidae</taxon>
        <taxon>Pan</taxon>
    </lineage>
</organism>
<feature type="domain" description="EGF-like" evidence="16">
    <location>
        <begin position="645"/>
        <end position="683"/>
    </location>
</feature>
<feature type="compositionally biased region" description="Pro residues" evidence="14">
    <location>
        <begin position="1053"/>
        <end position="1063"/>
    </location>
</feature>
<comment type="subunit">
    <text evidence="11">Forms part of the large latent transforming growth factor beta precursor complex; removal is essential for activation of complex. Interacts with LTBP1 and TGFB1. Interacts with EFEMP2; this interaction promotes fibrillar deposition of EFEMP2.</text>
</comment>
<evidence type="ECO:0000313" key="18">
    <source>
        <dbReference type="EMBL" id="PNI95211.1"/>
    </source>
</evidence>
<keyword evidence="5 15" id="KW-0732">Signal</keyword>
<feature type="chain" id="PRO_5014337452" description="Latent-transforming growth factor beta-binding protein 4" evidence="15">
    <location>
        <begin position="28"/>
        <end position="1229"/>
    </location>
</feature>